<evidence type="ECO:0000256" key="6">
    <source>
        <dbReference type="ARBA" id="ARBA00023288"/>
    </source>
</evidence>
<dbReference type="RefSeq" id="WP_165140062.1">
    <property type="nucleotide sequence ID" value="NZ_CP049255.1"/>
</dbReference>
<dbReference type="Gene3D" id="3.40.190.10">
    <property type="entry name" value="Periplasmic binding protein-like II"/>
    <property type="match status" value="2"/>
</dbReference>
<dbReference type="SUPFAM" id="SSF53850">
    <property type="entry name" value="Periplasmic binding protein-like II"/>
    <property type="match status" value="1"/>
</dbReference>
<dbReference type="EMBL" id="JACHWQ010000002">
    <property type="protein sequence ID" value="MBB2975279.1"/>
    <property type="molecule type" value="Genomic_DNA"/>
</dbReference>
<evidence type="ECO:0000313" key="8">
    <source>
        <dbReference type="EMBL" id="MBB2975279.1"/>
    </source>
</evidence>
<organism evidence="8 9">
    <name type="scientific">Microbacterium endophyticum</name>
    <dbReference type="NCBI Taxonomy" id="1526412"/>
    <lineage>
        <taxon>Bacteria</taxon>
        <taxon>Bacillati</taxon>
        <taxon>Actinomycetota</taxon>
        <taxon>Actinomycetes</taxon>
        <taxon>Micrococcales</taxon>
        <taxon>Microbacteriaceae</taxon>
        <taxon>Microbacterium</taxon>
    </lineage>
</organism>
<protein>
    <submittedName>
        <fullName evidence="8">D-methionine transport system substrate-binding protein</fullName>
    </submittedName>
</protein>
<evidence type="ECO:0000256" key="7">
    <source>
        <dbReference type="SAM" id="SignalP"/>
    </source>
</evidence>
<evidence type="ECO:0000256" key="3">
    <source>
        <dbReference type="ARBA" id="ARBA00022729"/>
    </source>
</evidence>
<keyword evidence="5" id="KW-0564">Palmitate</keyword>
<dbReference type="PROSITE" id="PS51257">
    <property type="entry name" value="PROKAR_LIPOPROTEIN"/>
    <property type="match status" value="1"/>
</dbReference>
<proteinExistence type="inferred from homology"/>
<gene>
    <name evidence="8" type="ORF">FHX49_000845</name>
</gene>
<comment type="subcellular location">
    <subcellularLocation>
        <location evidence="1">Membrane</location>
        <topology evidence="1">Lipid-anchor</topology>
    </subcellularLocation>
</comment>
<accession>A0A7W4YM93</accession>
<evidence type="ECO:0000256" key="2">
    <source>
        <dbReference type="ARBA" id="ARBA00008973"/>
    </source>
</evidence>
<dbReference type="AlphaFoldDB" id="A0A7W4YM93"/>
<keyword evidence="3 7" id="KW-0732">Signal</keyword>
<reference evidence="8 9" key="1">
    <citation type="submission" date="2020-08" db="EMBL/GenBank/DDBJ databases">
        <title>Sequencing the genomes of 1000 actinobacteria strains.</title>
        <authorList>
            <person name="Klenk H.-P."/>
        </authorList>
    </citation>
    <scope>NUCLEOTIDE SEQUENCE [LARGE SCALE GENOMIC DNA]</scope>
    <source>
        <strain evidence="8 9">DSM 27099</strain>
    </source>
</reference>
<dbReference type="GO" id="GO:0016020">
    <property type="term" value="C:membrane"/>
    <property type="evidence" value="ECO:0007669"/>
    <property type="project" value="UniProtKB-SubCell"/>
</dbReference>
<dbReference type="Pfam" id="PF03180">
    <property type="entry name" value="Lipoprotein_9"/>
    <property type="match status" value="1"/>
</dbReference>
<dbReference type="InterPro" id="IPR004872">
    <property type="entry name" value="Lipoprotein_NlpA"/>
</dbReference>
<dbReference type="PANTHER" id="PTHR30429">
    <property type="entry name" value="D-METHIONINE-BINDING LIPOPROTEIN METQ"/>
    <property type="match status" value="1"/>
</dbReference>
<feature type="signal peptide" evidence="7">
    <location>
        <begin position="1"/>
        <end position="28"/>
    </location>
</feature>
<comment type="caution">
    <text evidence="8">The sequence shown here is derived from an EMBL/GenBank/DDBJ whole genome shotgun (WGS) entry which is preliminary data.</text>
</comment>
<keyword evidence="9" id="KW-1185">Reference proteome</keyword>
<evidence type="ECO:0000256" key="1">
    <source>
        <dbReference type="ARBA" id="ARBA00004635"/>
    </source>
</evidence>
<feature type="chain" id="PRO_5030864615" evidence="7">
    <location>
        <begin position="29"/>
        <end position="281"/>
    </location>
</feature>
<evidence type="ECO:0000313" key="9">
    <source>
        <dbReference type="Proteomes" id="UP000529310"/>
    </source>
</evidence>
<evidence type="ECO:0000256" key="5">
    <source>
        <dbReference type="ARBA" id="ARBA00023139"/>
    </source>
</evidence>
<sequence length="281" mass="30430">MNVTRTALIGATFTALLLATTACSGADAETTDASGAEKTEITIGFNPGPYQEMFEGGILPILEDEGYTVDTQDFTDGIVINVAVANGEIDANIMQHPVYLDFVNTQEGIDNAALVQIPTPRMALFGGKSTSLDDVKDGATITVPNSPSNLYRGLLVLRDVGWIDFEDVDDPNTADLSIITSNPKNLNITPIENAQQVPALQDVDYATIQGNFIVSGGLDYDDALAVEDQPIEFSNVVTVRADDLESDWALAIKDAYESPEFIEYIESNPQYDGYQLPSWFN</sequence>
<keyword evidence="4" id="KW-0472">Membrane</keyword>
<comment type="similarity">
    <text evidence="2">Belongs to the NlpA lipoprotein family.</text>
</comment>
<evidence type="ECO:0000256" key="4">
    <source>
        <dbReference type="ARBA" id="ARBA00023136"/>
    </source>
</evidence>
<dbReference type="Proteomes" id="UP000529310">
    <property type="component" value="Unassembled WGS sequence"/>
</dbReference>
<name>A0A7W4YM93_9MICO</name>
<keyword evidence="6" id="KW-0449">Lipoprotein</keyword>
<dbReference type="PANTHER" id="PTHR30429:SF0">
    <property type="entry name" value="METHIONINE-BINDING LIPOPROTEIN METQ"/>
    <property type="match status" value="1"/>
</dbReference>